<name>A0A497XMG8_9PROT</name>
<comment type="caution">
    <text evidence="1">The sequence shown here is derived from an EMBL/GenBank/DDBJ whole genome shotgun (WGS) entry which is preliminary data.</text>
</comment>
<gene>
    <name evidence="1" type="ORF">DFR35_0002</name>
</gene>
<dbReference type="EMBL" id="RCCI01000001">
    <property type="protein sequence ID" value="RLJ69172.1"/>
    <property type="molecule type" value="Genomic_DNA"/>
</dbReference>
<accession>A0A497XMG8</accession>
<protein>
    <submittedName>
        <fullName evidence="1">Uncharacterized protein</fullName>
    </submittedName>
</protein>
<evidence type="ECO:0000313" key="1">
    <source>
        <dbReference type="EMBL" id="RLJ69172.1"/>
    </source>
</evidence>
<reference evidence="1 2" key="1">
    <citation type="submission" date="2018-10" db="EMBL/GenBank/DDBJ databases">
        <title>Genomic Encyclopedia of Type Strains, Phase IV (KMG-IV): sequencing the most valuable type-strain genomes for metagenomic binning, comparative biology and taxonomic classification.</title>
        <authorList>
            <person name="Goeker M."/>
        </authorList>
    </citation>
    <scope>NUCLEOTIDE SEQUENCE [LARGE SCALE GENOMIC DNA]</scope>
    <source>
        <strain evidence="1 2">DSM 26916</strain>
    </source>
</reference>
<proteinExistence type="predicted"/>
<organism evidence="1 2">
    <name type="scientific">Sulfurisoma sediminicola</name>
    <dbReference type="NCBI Taxonomy" id="1381557"/>
    <lineage>
        <taxon>Bacteria</taxon>
        <taxon>Pseudomonadati</taxon>
        <taxon>Pseudomonadota</taxon>
        <taxon>Betaproteobacteria</taxon>
        <taxon>Nitrosomonadales</taxon>
        <taxon>Sterolibacteriaceae</taxon>
        <taxon>Sulfurisoma</taxon>
    </lineage>
</organism>
<evidence type="ECO:0000313" key="2">
    <source>
        <dbReference type="Proteomes" id="UP000268908"/>
    </source>
</evidence>
<keyword evidence="2" id="KW-1185">Reference proteome</keyword>
<dbReference type="OrthoDB" id="5405960at2"/>
<sequence>MPTISEYLKYAETAFAAYAVSLTPGKGNTQKYIAEKMSRPQAEQFDKTWQVLGQSDPSLANGFSAVLLQPVDANGNPAGQKVLAIRGTETSHWLVDWRVDVVDIALTGTAAGMSQYASLERFYQSLIAGGRLGGSENIVVTGHILFGEADTDQWWAGQLLGPAKSRRRRDGEYPSRNCTNNLWRNAA</sequence>
<dbReference type="Proteomes" id="UP000268908">
    <property type="component" value="Unassembled WGS sequence"/>
</dbReference>
<dbReference type="RefSeq" id="WP_121239456.1">
    <property type="nucleotide sequence ID" value="NZ_RCCI01000001.1"/>
</dbReference>
<dbReference type="AlphaFoldDB" id="A0A497XMG8"/>